<feature type="binding site" description="in other chain" evidence="3">
    <location>
        <position position="106"/>
    </location>
    <ligand>
        <name>substrate</name>
        <note>ligand shared between two neighboring subunits</note>
    </ligand>
</feature>
<dbReference type="InterPro" id="IPR010198">
    <property type="entry name" value="DHNA-CoA_synthase_MenB"/>
</dbReference>
<evidence type="ECO:0000256" key="1">
    <source>
        <dbReference type="ARBA" id="ARBA00000177"/>
    </source>
</evidence>
<dbReference type="Gene3D" id="3.90.226.10">
    <property type="entry name" value="2-enoyl-CoA Hydratase, Chain A, domain 1"/>
    <property type="match status" value="1"/>
</dbReference>
<dbReference type="CDD" id="cd06558">
    <property type="entry name" value="crotonase-like"/>
    <property type="match status" value="1"/>
</dbReference>
<feature type="binding site" description="in other chain" evidence="3">
    <location>
        <position position="186"/>
    </location>
    <ligand>
        <name>substrate</name>
        <note>ligand shared between two neighboring subunits</note>
    </ligand>
</feature>
<dbReference type="RefSeq" id="WP_201932895.1">
    <property type="nucleotide sequence ID" value="NZ_JAERSG010000001.1"/>
</dbReference>
<comment type="caution">
    <text evidence="5">The sequence shown here is derived from an EMBL/GenBank/DDBJ whole genome shotgun (WGS) entry which is preliminary data.</text>
</comment>
<dbReference type="InterPro" id="IPR014748">
    <property type="entry name" value="Enoyl-CoA_hydra_C"/>
</dbReference>
<dbReference type="EMBL" id="JAERSG010000001">
    <property type="protein sequence ID" value="MBL0746414.1"/>
    <property type="molecule type" value="Genomic_DNA"/>
</dbReference>
<comment type="pathway">
    <text evidence="3">Quinol/quinone metabolism; 1,4-dihydroxy-2-naphthoate biosynthesis; 1,4-dihydroxy-2-naphthoate from chorismate: step 6/7.</text>
</comment>
<comment type="catalytic activity">
    <reaction evidence="1 3">
        <text>2-succinylbenzoyl-CoA + H(+) = 1,4-dihydroxy-2-naphthoyl-CoA + H2O</text>
        <dbReference type="Rhea" id="RHEA:26562"/>
        <dbReference type="ChEBI" id="CHEBI:15377"/>
        <dbReference type="ChEBI" id="CHEBI:15378"/>
        <dbReference type="ChEBI" id="CHEBI:57364"/>
        <dbReference type="ChEBI" id="CHEBI:58897"/>
        <dbReference type="EC" id="4.1.3.36"/>
    </reaction>
</comment>
<keyword evidence="2 3" id="KW-0456">Lyase</keyword>
<dbReference type="Pfam" id="PF00378">
    <property type="entry name" value="ECH_1"/>
    <property type="match status" value="2"/>
</dbReference>
<dbReference type="Gene3D" id="1.10.12.10">
    <property type="entry name" value="Lyase 2-enoyl-coa Hydratase, Chain A, domain 2"/>
    <property type="match status" value="1"/>
</dbReference>
<feature type="binding site" description="in other chain" evidence="3">
    <location>
        <position position="192"/>
    </location>
    <ligand>
        <name>substrate</name>
        <note>ligand shared between two neighboring subunits</note>
    </ligand>
</feature>
<dbReference type="SUPFAM" id="SSF52096">
    <property type="entry name" value="ClpP/crotonase"/>
    <property type="match status" value="1"/>
</dbReference>
<dbReference type="InterPro" id="IPR001753">
    <property type="entry name" value="Enoyl-CoA_hydra/iso"/>
</dbReference>
<comment type="caution">
    <text evidence="3">Lacks conserved residue(s) required for the propagation of feature annotation.</text>
</comment>
<sequence>MSAIEGVSEIFDPEAWDVVPGFEDLTDLTYHRAREHGTVRIAFDRPDVLNAFRPHTVDELLRTLEHARMSADVGCVLLTGNGPSAKNGKWAFCTGGDQRIRGRFGYQYETEGTEQRTGGDAGAPPNPIDQAKLARLHILECQRVIRFMPKVVICVVPGWAAGGGHSLHVVADLTLASREHARFKQTDADVGSFDGGYGSAYLARQVGQKFAREIFFLAEEYDAEEMHRMGAVNRVVEHAELEKVALDWGRKINGKSPTAQRMLKYSFNLLDDGLVGQQLFAGETTRLAYMTDEAQEGRDQFLEKRDPDWSPYPWYY</sequence>
<name>A0ABS1L3Z9_9ACTN</name>
<feature type="binding site" evidence="3">
    <location>
        <position position="289"/>
    </location>
    <ligand>
        <name>substrate</name>
        <note>ligand shared between two neighboring subunits</note>
    </ligand>
</feature>
<dbReference type="GO" id="GO:0008935">
    <property type="term" value="F:1,4-dihydroxy-2-naphthoyl-CoA synthase activity"/>
    <property type="evidence" value="ECO:0007669"/>
    <property type="project" value="UniProtKB-EC"/>
</dbReference>
<proteinExistence type="inferred from homology"/>
<protein>
    <recommendedName>
        <fullName evidence="3 4">1,4-dihydroxy-2-naphthoyl-CoA synthase</fullName>
        <shortName evidence="3">DHNA-CoA synthase</shortName>
        <ecNumber evidence="3 4">4.1.3.36</ecNumber>
    </recommendedName>
</protein>
<reference evidence="5 6" key="1">
    <citation type="submission" date="2021-01" db="EMBL/GenBank/DDBJ databases">
        <title>Genome seq and assembly of Nocardiodes sp. G10.</title>
        <authorList>
            <person name="Chhetri G."/>
        </authorList>
    </citation>
    <scope>NUCLEOTIDE SEQUENCE [LARGE SCALE GENOMIC DNA]</scope>
    <source>
        <strain evidence="5 6">G10</strain>
    </source>
</reference>
<organism evidence="5 6">
    <name type="scientific">Nocardioides baculatus</name>
    <dbReference type="NCBI Taxonomy" id="2801337"/>
    <lineage>
        <taxon>Bacteria</taxon>
        <taxon>Bacillati</taxon>
        <taxon>Actinomycetota</taxon>
        <taxon>Actinomycetes</taxon>
        <taxon>Propionibacteriales</taxon>
        <taxon>Nocardioidaceae</taxon>
        <taxon>Nocardioides</taxon>
    </lineage>
</organism>
<feature type="binding site" description="in other chain" evidence="3">
    <location>
        <begin position="94"/>
        <end position="98"/>
    </location>
    <ligand>
        <name>substrate</name>
        <note>ligand shared between two neighboring subunits</note>
    </ligand>
</feature>
<feature type="site" description="Important for catalysis" evidence="3">
    <location>
        <position position="106"/>
    </location>
</feature>
<dbReference type="NCBIfam" id="NF006186">
    <property type="entry name" value="PRK08321.1"/>
    <property type="match status" value="1"/>
</dbReference>
<dbReference type="EC" id="4.1.3.36" evidence="3 4"/>
<keyword evidence="6" id="KW-1185">Reference proteome</keyword>
<dbReference type="InterPro" id="IPR029045">
    <property type="entry name" value="ClpP/crotonase-like_dom_sf"/>
</dbReference>
<dbReference type="Proteomes" id="UP000636918">
    <property type="component" value="Unassembled WGS sequence"/>
</dbReference>
<comment type="pathway">
    <text evidence="3">Quinol/quinone metabolism; menaquinone biosynthesis.</text>
</comment>
<gene>
    <name evidence="3" type="primary">menB</name>
    <name evidence="5" type="ORF">JI751_02240</name>
</gene>
<dbReference type="NCBIfam" id="TIGR01929">
    <property type="entry name" value="menB"/>
    <property type="match status" value="1"/>
</dbReference>
<comment type="function">
    <text evidence="3">Converts o-succinylbenzoyl-CoA (OSB-CoA) to 1,4-dihydroxy-2-naphthoyl-CoA (DHNA-CoA).</text>
</comment>
<comment type="similarity">
    <text evidence="3">Belongs to the enoyl-CoA hydratase/isomerase family. MenB subfamily.</text>
</comment>
<feature type="site" description="Important for catalysis" evidence="3">
    <location>
        <position position="289"/>
    </location>
</feature>
<evidence type="ECO:0000313" key="6">
    <source>
        <dbReference type="Proteomes" id="UP000636918"/>
    </source>
</evidence>
<evidence type="ECO:0000256" key="2">
    <source>
        <dbReference type="ARBA" id="ARBA00023239"/>
    </source>
</evidence>
<evidence type="ECO:0000256" key="4">
    <source>
        <dbReference type="NCBIfam" id="TIGR01929"/>
    </source>
</evidence>
<accession>A0ABS1L3Z9</accession>
<evidence type="ECO:0000313" key="5">
    <source>
        <dbReference type="EMBL" id="MBL0746414.1"/>
    </source>
</evidence>
<evidence type="ECO:0000256" key="3">
    <source>
        <dbReference type="HAMAP-Rule" id="MF_01934"/>
    </source>
</evidence>
<keyword evidence="3" id="KW-0474">Menaquinone biosynthesis</keyword>
<dbReference type="HAMAP" id="MF_01934">
    <property type="entry name" value="MenB"/>
    <property type="match status" value="1"/>
</dbReference>
<feature type="binding site" evidence="3">
    <location>
        <position position="304"/>
    </location>
    <ligand>
        <name>substrate</name>
        <note>ligand shared between two neighboring subunits</note>
    </ligand>
</feature>
<dbReference type="PANTHER" id="PTHR43113">
    <property type="entry name" value="NUCLEOSIDE-DIPHOSPHATE-SUGAR EPIMERASE"/>
    <property type="match status" value="1"/>
</dbReference>
<feature type="binding site" description="in other chain" evidence="3">
    <location>
        <begin position="159"/>
        <end position="163"/>
    </location>
    <ligand>
        <name>substrate</name>
        <note>ligand shared between two neighboring subunits</note>
    </ligand>
</feature>
<dbReference type="PANTHER" id="PTHR43113:SF1">
    <property type="entry name" value="1,4-DIHYDROXY-2-NAPHTHOYL-COA SYNTHASE, PEROXISOMAL"/>
    <property type="match status" value="1"/>
</dbReference>
<feature type="site" description="Important for catalysis" evidence="3">
    <location>
        <position position="187"/>
    </location>
</feature>